<evidence type="ECO:0000256" key="1">
    <source>
        <dbReference type="SAM" id="MobiDB-lite"/>
    </source>
</evidence>
<accession>A0A3N4IKQ5</accession>
<feature type="region of interest" description="Disordered" evidence="1">
    <location>
        <begin position="1"/>
        <end position="107"/>
    </location>
</feature>
<reference evidence="2 3" key="1">
    <citation type="journal article" date="2018" name="Nat. Ecol. Evol.">
        <title>Pezizomycetes genomes reveal the molecular basis of ectomycorrhizal truffle lifestyle.</title>
        <authorList>
            <person name="Murat C."/>
            <person name="Payen T."/>
            <person name="Noel B."/>
            <person name="Kuo A."/>
            <person name="Morin E."/>
            <person name="Chen J."/>
            <person name="Kohler A."/>
            <person name="Krizsan K."/>
            <person name="Balestrini R."/>
            <person name="Da Silva C."/>
            <person name="Montanini B."/>
            <person name="Hainaut M."/>
            <person name="Levati E."/>
            <person name="Barry K.W."/>
            <person name="Belfiori B."/>
            <person name="Cichocki N."/>
            <person name="Clum A."/>
            <person name="Dockter R.B."/>
            <person name="Fauchery L."/>
            <person name="Guy J."/>
            <person name="Iotti M."/>
            <person name="Le Tacon F."/>
            <person name="Lindquist E.A."/>
            <person name="Lipzen A."/>
            <person name="Malagnac F."/>
            <person name="Mello A."/>
            <person name="Molinier V."/>
            <person name="Miyauchi S."/>
            <person name="Poulain J."/>
            <person name="Riccioni C."/>
            <person name="Rubini A."/>
            <person name="Sitrit Y."/>
            <person name="Splivallo R."/>
            <person name="Traeger S."/>
            <person name="Wang M."/>
            <person name="Zifcakova L."/>
            <person name="Wipf D."/>
            <person name="Zambonelli A."/>
            <person name="Paolocci F."/>
            <person name="Nowrousian M."/>
            <person name="Ottonello S."/>
            <person name="Baldrian P."/>
            <person name="Spatafora J.W."/>
            <person name="Henrissat B."/>
            <person name="Nagy L.G."/>
            <person name="Aury J.M."/>
            <person name="Wincker P."/>
            <person name="Grigoriev I.V."/>
            <person name="Bonfante P."/>
            <person name="Martin F.M."/>
        </authorList>
    </citation>
    <scope>NUCLEOTIDE SEQUENCE [LARGE SCALE GENOMIC DNA]</scope>
    <source>
        <strain evidence="2 3">RN42</strain>
    </source>
</reference>
<evidence type="ECO:0000313" key="2">
    <source>
        <dbReference type="EMBL" id="RPA82204.1"/>
    </source>
</evidence>
<keyword evidence="3" id="KW-1185">Reference proteome</keyword>
<gene>
    <name evidence="2" type="ORF">BJ508DRAFT_305863</name>
</gene>
<proteinExistence type="predicted"/>
<evidence type="ECO:0000313" key="3">
    <source>
        <dbReference type="Proteomes" id="UP000275078"/>
    </source>
</evidence>
<dbReference type="Proteomes" id="UP000275078">
    <property type="component" value="Unassembled WGS sequence"/>
</dbReference>
<sequence>MGPTCQQTSSQKPSRKPQSEVPVGGNTLGRKRQHRKHQRRKHLSEAPLSNTSRRHLSEAPLGQKRLSEAPASEPPVGRSTKSEAQSEETPVKRTSRKPQSEAGSLTLRSETAARQLCSPTPPQFDSPILQPNTAARMQPESSLASPQPDSAFAARCFRSLTFPQPDVSAVRSLHGSIARHCSPTLRPNTTARMQPDFSRAPPQPDRTSVSRHLRSPRPNSYSQIKSRAWVHRLDVGSTDRSTGMNLKKWLQYDYFLSSTYQSLCHHRDLLRGSILSFLVTFCIKTTAWLAVESQPAFR</sequence>
<protein>
    <submittedName>
        <fullName evidence="2">Uncharacterized protein</fullName>
    </submittedName>
</protein>
<dbReference type="EMBL" id="ML119673">
    <property type="protein sequence ID" value="RPA82204.1"/>
    <property type="molecule type" value="Genomic_DNA"/>
</dbReference>
<feature type="compositionally biased region" description="Basic residues" evidence="1">
    <location>
        <begin position="29"/>
        <end position="42"/>
    </location>
</feature>
<name>A0A3N4IKQ5_ASCIM</name>
<feature type="compositionally biased region" description="Polar residues" evidence="1">
    <location>
        <begin position="1"/>
        <end position="12"/>
    </location>
</feature>
<feature type="region of interest" description="Disordered" evidence="1">
    <location>
        <begin position="180"/>
        <end position="219"/>
    </location>
</feature>
<organism evidence="2 3">
    <name type="scientific">Ascobolus immersus RN42</name>
    <dbReference type="NCBI Taxonomy" id="1160509"/>
    <lineage>
        <taxon>Eukaryota</taxon>
        <taxon>Fungi</taxon>
        <taxon>Dikarya</taxon>
        <taxon>Ascomycota</taxon>
        <taxon>Pezizomycotina</taxon>
        <taxon>Pezizomycetes</taxon>
        <taxon>Pezizales</taxon>
        <taxon>Ascobolaceae</taxon>
        <taxon>Ascobolus</taxon>
    </lineage>
</organism>
<dbReference type="AlphaFoldDB" id="A0A3N4IKQ5"/>